<dbReference type="EMBL" id="JADNRY010000571">
    <property type="protein sequence ID" value="KAF9039548.1"/>
    <property type="molecule type" value="Genomic_DNA"/>
</dbReference>
<dbReference type="AlphaFoldDB" id="A0A9P5P2P8"/>
<feature type="compositionally biased region" description="Basic and acidic residues" evidence="1">
    <location>
        <begin position="350"/>
        <end position="368"/>
    </location>
</feature>
<dbReference type="InterPro" id="IPR045564">
    <property type="entry name" value="DUF5910"/>
</dbReference>
<evidence type="ECO:0000313" key="3">
    <source>
        <dbReference type="EMBL" id="KAF9039548.1"/>
    </source>
</evidence>
<proteinExistence type="predicted"/>
<keyword evidence="4" id="KW-1185">Reference proteome</keyword>
<reference evidence="3" key="1">
    <citation type="submission" date="2020-11" db="EMBL/GenBank/DDBJ databases">
        <authorList>
            <consortium name="DOE Joint Genome Institute"/>
            <person name="Ahrendt S."/>
            <person name="Riley R."/>
            <person name="Andreopoulos W."/>
            <person name="Labutti K."/>
            <person name="Pangilinan J."/>
            <person name="Ruiz-Duenas F.J."/>
            <person name="Barrasa J.M."/>
            <person name="Sanchez-Garcia M."/>
            <person name="Camarero S."/>
            <person name="Miyauchi S."/>
            <person name="Serrano A."/>
            <person name="Linde D."/>
            <person name="Babiker R."/>
            <person name="Drula E."/>
            <person name="Ayuso-Fernandez I."/>
            <person name="Pacheco R."/>
            <person name="Padilla G."/>
            <person name="Ferreira P."/>
            <person name="Barriuso J."/>
            <person name="Kellner H."/>
            <person name="Castanera R."/>
            <person name="Alfaro M."/>
            <person name="Ramirez L."/>
            <person name="Pisabarro A.G."/>
            <person name="Kuo A."/>
            <person name="Tritt A."/>
            <person name="Lipzen A."/>
            <person name="He G."/>
            <person name="Yan M."/>
            <person name="Ng V."/>
            <person name="Cullen D."/>
            <person name="Martin F."/>
            <person name="Rosso M.-N."/>
            <person name="Henrissat B."/>
            <person name="Hibbett D."/>
            <person name="Martinez A.T."/>
            <person name="Grigoriev I.V."/>
        </authorList>
    </citation>
    <scope>NUCLEOTIDE SEQUENCE</scope>
    <source>
        <strain evidence="3">AH 40177</strain>
    </source>
</reference>
<feature type="region of interest" description="Disordered" evidence="1">
    <location>
        <begin position="348"/>
        <end position="368"/>
    </location>
</feature>
<dbReference type="Pfam" id="PF19287">
    <property type="entry name" value="DUF5910"/>
    <property type="match status" value="1"/>
</dbReference>
<dbReference type="OrthoDB" id="3017589at2759"/>
<feature type="region of interest" description="Disordered" evidence="1">
    <location>
        <begin position="265"/>
        <end position="302"/>
    </location>
</feature>
<keyword evidence="2" id="KW-0732">Signal</keyword>
<feature type="chain" id="PRO_5040126855" evidence="2">
    <location>
        <begin position="26"/>
        <end position="368"/>
    </location>
</feature>
<evidence type="ECO:0000313" key="4">
    <source>
        <dbReference type="Proteomes" id="UP000772434"/>
    </source>
</evidence>
<feature type="signal peptide" evidence="2">
    <location>
        <begin position="1"/>
        <end position="25"/>
    </location>
</feature>
<sequence>MTSLLCIFATTCSLALILLQLGADALPLNQTELHERTFSYNPFTGPHDVHIDTGRYVLGYFYVSTEKAKEYNHFERLTSIPTSGKQLGEGVYLSPRSGMFPSELLPAFSEQSEVLSQSFTLLAAFNESFNVQCVVIGSEQALKKAPKLFVANTPGTNENPGELARYIRDHGYSHYGTKQTILFAEHHYYLAMNNYQMLIPPAYIVPPPTTSPGAHKDPIESLEMQVNCVPMGCMGIAPSAGWEAWHIEYWPKAVQVRAEKQHCSAASAAPPVSPNGTNGTSVAHGAPSTKEKKEKRDSVEGVEGVGGITARGTGHESAKTLCPFPVLSQNRLALIWLVTSLLLVPPGPTRELREQLDPKREVSSELDP</sequence>
<accession>A0A9P5P2P8</accession>
<protein>
    <submittedName>
        <fullName evidence="3">Uncharacterized protein</fullName>
    </submittedName>
</protein>
<gene>
    <name evidence="3" type="ORF">BDP27DRAFT_1374536</name>
</gene>
<organism evidence="3 4">
    <name type="scientific">Rhodocollybia butyracea</name>
    <dbReference type="NCBI Taxonomy" id="206335"/>
    <lineage>
        <taxon>Eukaryota</taxon>
        <taxon>Fungi</taxon>
        <taxon>Dikarya</taxon>
        <taxon>Basidiomycota</taxon>
        <taxon>Agaricomycotina</taxon>
        <taxon>Agaricomycetes</taxon>
        <taxon>Agaricomycetidae</taxon>
        <taxon>Agaricales</taxon>
        <taxon>Marasmiineae</taxon>
        <taxon>Omphalotaceae</taxon>
        <taxon>Rhodocollybia</taxon>
    </lineage>
</organism>
<comment type="caution">
    <text evidence="3">The sequence shown here is derived from an EMBL/GenBank/DDBJ whole genome shotgun (WGS) entry which is preliminary data.</text>
</comment>
<evidence type="ECO:0000256" key="2">
    <source>
        <dbReference type="SAM" id="SignalP"/>
    </source>
</evidence>
<evidence type="ECO:0000256" key="1">
    <source>
        <dbReference type="SAM" id="MobiDB-lite"/>
    </source>
</evidence>
<dbReference type="Proteomes" id="UP000772434">
    <property type="component" value="Unassembled WGS sequence"/>
</dbReference>
<feature type="compositionally biased region" description="Basic and acidic residues" evidence="1">
    <location>
        <begin position="289"/>
        <end position="299"/>
    </location>
</feature>
<name>A0A9P5P2P8_9AGAR</name>